<dbReference type="InterPro" id="IPR013108">
    <property type="entry name" value="Amidohydro_3"/>
</dbReference>
<name>A0A4Q7EEG4_9CYAN</name>
<dbReference type="InterPro" id="IPR032466">
    <property type="entry name" value="Metal_Hydrolase"/>
</dbReference>
<dbReference type="PANTHER" id="PTHR42717:SF1">
    <property type="entry name" value="IMIDAZOLONEPROPIONASE AND RELATED AMIDOHYDROLASES"/>
    <property type="match status" value="1"/>
</dbReference>
<dbReference type="PANTHER" id="PTHR42717">
    <property type="entry name" value="DIHYDROOROTASE-RELATED"/>
    <property type="match status" value="1"/>
</dbReference>
<dbReference type="InterPro" id="IPR020043">
    <property type="entry name" value="Deacetylase_Atu3266-like"/>
</dbReference>
<organism evidence="2 3">
    <name type="scientific">Leptolyngbya iicbica LK</name>
    <dbReference type="NCBI Taxonomy" id="2294035"/>
    <lineage>
        <taxon>Bacteria</taxon>
        <taxon>Bacillati</taxon>
        <taxon>Cyanobacteriota</taxon>
        <taxon>Cyanophyceae</taxon>
        <taxon>Leptolyngbyales</taxon>
        <taxon>Leptolyngbyaceae</taxon>
        <taxon>Leptolyngbya group</taxon>
        <taxon>Leptolyngbya</taxon>
        <taxon>Leptolyngbya iicbica</taxon>
    </lineage>
</organism>
<protein>
    <submittedName>
        <fullName evidence="2">Amidohydrolase</fullName>
    </submittedName>
</protein>
<feature type="domain" description="Amidohydrolase 3" evidence="1">
    <location>
        <begin position="322"/>
        <end position="369"/>
    </location>
</feature>
<dbReference type="AlphaFoldDB" id="A0A4Q7EEG4"/>
<dbReference type="SUPFAM" id="SSF51338">
    <property type="entry name" value="Composite domain of metallo-dependent hydrolases"/>
    <property type="match status" value="1"/>
</dbReference>
<dbReference type="Gene3D" id="2.30.40.10">
    <property type="entry name" value="Urease, subunit C, domain 1"/>
    <property type="match status" value="1"/>
</dbReference>
<comment type="caution">
    <text evidence="2">The sequence shown here is derived from an EMBL/GenBank/DDBJ whole genome shotgun (WGS) entry which is preliminary data.</text>
</comment>
<dbReference type="EMBL" id="QVFV01000001">
    <property type="protein sequence ID" value="RZM82214.1"/>
    <property type="molecule type" value="Genomic_DNA"/>
</dbReference>
<evidence type="ECO:0000313" key="2">
    <source>
        <dbReference type="EMBL" id="RZM82214.1"/>
    </source>
</evidence>
<gene>
    <name evidence="2" type="ORF">DYY88_02885</name>
</gene>
<keyword evidence="2" id="KW-0378">Hydrolase</keyword>
<dbReference type="GO" id="GO:0016810">
    <property type="term" value="F:hydrolase activity, acting on carbon-nitrogen (but not peptide) bonds"/>
    <property type="evidence" value="ECO:0007669"/>
    <property type="project" value="InterPro"/>
</dbReference>
<accession>A0A4Q7EEG4</accession>
<evidence type="ECO:0000313" key="3">
    <source>
        <dbReference type="Proteomes" id="UP000292459"/>
    </source>
</evidence>
<sequence length="408" mass="43904">MITMQTYDLVLKGGHVIDPSQSLDGFYDVAIQDGKIAAVVTELPPHTTKATQNVTGQLICPGFIDLHVHVYEWVTDFGLWPDDVGVNAGVTTIVDQGSCGPLTFLGFKANIVEQAQTDVRCFPSVNMAGALKGGMGSPALHSPDMVDLEALQQMAATYPEIVRGFKVHGESGALSRWGTQVIELARQAADAVQLPLYVHTGELFAVVEENRPSPEQVIDYVLPHLKPGDLLAHCYSCRPDGLMGDRDTPSPALMQAIADGVRLDLGHGINFSFAIARRMMARGLLPYTISSDVHGDFATPHNDATLDYSLCGALSKLVALGMKLKEAIAAVTLHPATVLKAEAELGTLKVGTRADITVLDRIDAPWVCRDAAGEEVIAPQQLRPAWVVKSGQPIQPHRRLLRDLAIAS</sequence>
<proteinExistence type="predicted"/>
<dbReference type="OrthoDB" id="9802793at2"/>
<dbReference type="SUPFAM" id="SSF51556">
    <property type="entry name" value="Metallo-dependent hydrolases"/>
    <property type="match status" value="1"/>
</dbReference>
<dbReference type="RefSeq" id="WP_130199306.1">
    <property type="nucleotide sequence ID" value="NZ_QVFV01000001.1"/>
</dbReference>
<dbReference type="Proteomes" id="UP000292459">
    <property type="component" value="Unassembled WGS sequence"/>
</dbReference>
<dbReference type="InterPro" id="IPR011059">
    <property type="entry name" value="Metal-dep_hydrolase_composite"/>
</dbReference>
<evidence type="ECO:0000259" key="1">
    <source>
        <dbReference type="Pfam" id="PF07969"/>
    </source>
</evidence>
<dbReference type="GO" id="GO:0019213">
    <property type="term" value="F:deacetylase activity"/>
    <property type="evidence" value="ECO:0007669"/>
    <property type="project" value="InterPro"/>
</dbReference>
<keyword evidence="3" id="KW-1185">Reference proteome</keyword>
<dbReference type="Pfam" id="PF07969">
    <property type="entry name" value="Amidohydro_3"/>
    <property type="match status" value="1"/>
</dbReference>
<reference evidence="2 3" key="1">
    <citation type="submission" date="2018-11" db="EMBL/GenBank/DDBJ databases">
        <title>Whole genome sequencing of an environmental sample.</title>
        <authorList>
            <person name="Sarangi A.N."/>
            <person name="Singh D."/>
            <person name="Tripathy S."/>
        </authorList>
    </citation>
    <scope>NUCLEOTIDE SEQUENCE [LARGE SCALE GENOMIC DNA]</scope>
    <source>
        <strain evidence="2 3">Lakshadweep</strain>
    </source>
</reference>
<dbReference type="Gene3D" id="3.20.20.140">
    <property type="entry name" value="Metal-dependent hydrolases"/>
    <property type="match status" value="1"/>
</dbReference>